<evidence type="ECO:0000313" key="3">
    <source>
        <dbReference type="Proteomes" id="UP000051217"/>
    </source>
</evidence>
<protein>
    <recommendedName>
        <fullName evidence="4">ESAT-6 secretion machinery protein EssA</fullName>
    </recommendedName>
</protein>
<proteinExistence type="predicted"/>
<accession>A0ABR5PHN2</accession>
<evidence type="ECO:0008006" key="4">
    <source>
        <dbReference type="Google" id="ProtNLM"/>
    </source>
</evidence>
<comment type="caution">
    <text evidence="2">The sequence shown here is derived from an EMBL/GenBank/DDBJ whole genome shotgun (WGS) entry which is preliminary data.</text>
</comment>
<keyword evidence="1" id="KW-1133">Transmembrane helix</keyword>
<dbReference type="Proteomes" id="UP000051217">
    <property type="component" value="Unassembled WGS sequence"/>
</dbReference>
<keyword evidence="1" id="KW-0472">Membrane</keyword>
<organism evidence="2 3">
    <name type="scientific">Ligilactobacillus acidipiscis DSM 15836</name>
    <dbReference type="NCBI Taxonomy" id="1423716"/>
    <lineage>
        <taxon>Bacteria</taxon>
        <taxon>Bacillati</taxon>
        <taxon>Bacillota</taxon>
        <taxon>Bacilli</taxon>
        <taxon>Lactobacillales</taxon>
        <taxon>Lactobacillaceae</taxon>
        <taxon>Ligilactobacillus</taxon>
    </lineage>
</organism>
<keyword evidence="1" id="KW-0812">Transmembrane</keyword>
<reference evidence="2 3" key="1">
    <citation type="journal article" date="2015" name="Genome Announc.">
        <title>Expanding the biotechnology potential of lactobacilli through comparative genomics of 213 strains and associated genera.</title>
        <authorList>
            <person name="Sun Z."/>
            <person name="Harris H.M."/>
            <person name="McCann A."/>
            <person name="Guo C."/>
            <person name="Argimon S."/>
            <person name="Zhang W."/>
            <person name="Yang X."/>
            <person name="Jeffery I.B."/>
            <person name="Cooney J.C."/>
            <person name="Kagawa T.F."/>
            <person name="Liu W."/>
            <person name="Song Y."/>
            <person name="Salvetti E."/>
            <person name="Wrobel A."/>
            <person name="Rasinkangas P."/>
            <person name="Parkhill J."/>
            <person name="Rea M.C."/>
            <person name="O'Sullivan O."/>
            <person name="Ritari J."/>
            <person name="Douillard F.P."/>
            <person name="Paul Ross R."/>
            <person name="Yang R."/>
            <person name="Briner A.E."/>
            <person name="Felis G.E."/>
            <person name="de Vos W.M."/>
            <person name="Barrangou R."/>
            <person name="Klaenhammer T.R."/>
            <person name="Caufield P.W."/>
            <person name="Cui Y."/>
            <person name="Zhang H."/>
            <person name="O'Toole P.W."/>
        </authorList>
    </citation>
    <scope>NUCLEOTIDE SEQUENCE [LARGE SCALE GENOMIC DNA]</scope>
    <source>
        <strain evidence="2 3">DSM 15836</strain>
    </source>
</reference>
<evidence type="ECO:0000313" key="2">
    <source>
        <dbReference type="EMBL" id="KRM20094.1"/>
    </source>
</evidence>
<feature type="transmembrane region" description="Helical" evidence="1">
    <location>
        <begin position="169"/>
        <end position="188"/>
    </location>
</feature>
<dbReference type="EMBL" id="AZFI01000251">
    <property type="protein sequence ID" value="KRM20094.1"/>
    <property type="molecule type" value="Genomic_DNA"/>
</dbReference>
<sequence>MKYVENFTNGPQDYHIYSIQNDYSNHKNNHKTGLFIALSIFSISMSNNIITNQANVANFKNSLNKQEQELKNMQKRNYGFYNILEGNQESEVLTMSEVTQKDLNETERYFDNKLNELGSNIEEKIDNSSQYSNKEISDIKTKIATIQQDIANLPDNLKASKWDYFIKNIATPIVVAVITALIIGFLQIK</sequence>
<evidence type="ECO:0000256" key="1">
    <source>
        <dbReference type="SAM" id="Phobius"/>
    </source>
</evidence>
<keyword evidence="3" id="KW-1185">Reference proteome</keyword>
<gene>
    <name evidence="2" type="ORF">FC65_GL001148</name>
</gene>
<dbReference type="RefSeq" id="WP_056972662.1">
    <property type="nucleotide sequence ID" value="NZ_AZFI01000251.1"/>
</dbReference>
<name>A0ABR5PHN2_9LACO</name>